<accession>A0ABS4PCC5</accession>
<feature type="transmembrane region" description="Helical" evidence="1">
    <location>
        <begin position="346"/>
        <end position="379"/>
    </location>
</feature>
<feature type="transmembrane region" description="Helical" evidence="1">
    <location>
        <begin position="428"/>
        <end position="450"/>
    </location>
</feature>
<dbReference type="EMBL" id="JAGGMQ010000001">
    <property type="protein sequence ID" value="MBP2170289.1"/>
    <property type="molecule type" value="Genomic_DNA"/>
</dbReference>
<feature type="transmembrane region" description="Helical" evidence="1">
    <location>
        <begin position="391"/>
        <end position="408"/>
    </location>
</feature>
<dbReference type="NCBIfam" id="TIGR00791">
    <property type="entry name" value="gntP"/>
    <property type="match status" value="1"/>
</dbReference>
<protein>
    <submittedName>
        <fullName evidence="2">GntP family gluconate:H+ symporter</fullName>
    </submittedName>
</protein>
<dbReference type="PANTHER" id="PTHR30354:SF25">
    <property type="entry name" value="INNER MEMBRANE PERMEASE YGBN"/>
    <property type="match status" value="1"/>
</dbReference>
<feature type="transmembrane region" description="Helical" evidence="1">
    <location>
        <begin position="175"/>
        <end position="197"/>
    </location>
</feature>
<keyword evidence="3" id="KW-1185">Reference proteome</keyword>
<proteinExistence type="predicted"/>
<feature type="transmembrane region" description="Helical" evidence="1">
    <location>
        <begin position="28"/>
        <end position="47"/>
    </location>
</feature>
<feature type="transmembrane region" description="Helical" evidence="1">
    <location>
        <begin position="235"/>
        <end position="256"/>
    </location>
</feature>
<reference evidence="2 3" key="1">
    <citation type="submission" date="2021-03" db="EMBL/GenBank/DDBJ databases">
        <authorList>
            <person name="D'Agostino P."/>
            <person name="Huntemann M."/>
            <person name="Clum A."/>
            <person name="Spunde A."/>
            <person name="Palaniappan K."/>
            <person name="Ritter S."/>
            <person name="Mikhailova N."/>
            <person name="Chen I.-M."/>
            <person name="Stamatis D."/>
            <person name="Reddy T."/>
            <person name="O'Malley R."/>
            <person name="Daum C."/>
            <person name="Shapiro N."/>
            <person name="Ivanova N."/>
            <person name="Kyrpides N."/>
            <person name="Woyke T."/>
        </authorList>
    </citation>
    <scope>NUCLEOTIDE SEQUENCE [LARGE SCALE GENOMIC DNA]</scope>
    <source>
        <strain evidence="2 3">WS4403</strain>
    </source>
</reference>
<dbReference type="PANTHER" id="PTHR30354">
    <property type="entry name" value="GNT FAMILY GLUCONATE TRANSPORTER"/>
    <property type="match status" value="1"/>
</dbReference>
<feature type="transmembrane region" description="Helical" evidence="1">
    <location>
        <begin position="5"/>
        <end position="22"/>
    </location>
</feature>
<feature type="transmembrane region" description="Helical" evidence="1">
    <location>
        <begin position="305"/>
        <end position="326"/>
    </location>
</feature>
<dbReference type="RefSeq" id="WP_017799287.1">
    <property type="nucleotide sequence ID" value="NZ_JAGGMQ010000001.1"/>
</dbReference>
<reference evidence="3" key="2">
    <citation type="submission" date="2023-07" db="EMBL/GenBank/DDBJ databases">
        <title>Genome mining of underrepresented organisms for secondary metabolites.</title>
        <authorList>
            <person name="D'Agostino P.M."/>
        </authorList>
    </citation>
    <scope>NUCLEOTIDE SEQUENCE [LARGE SCALE GENOMIC DNA]</scope>
    <source>
        <strain evidence="3">WS4403</strain>
    </source>
</reference>
<dbReference type="NCBIfam" id="NF007332">
    <property type="entry name" value="PRK09821.1"/>
    <property type="match status" value="1"/>
</dbReference>
<organism evidence="2 3">
    <name type="scientific">Winslowiella toletana</name>
    <dbReference type="NCBI Taxonomy" id="92490"/>
    <lineage>
        <taxon>Bacteria</taxon>
        <taxon>Pseudomonadati</taxon>
        <taxon>Pseudomonadota</taxon>
        <taxon>Gammaproteobacteria</taxon>
        <taxon>Enterobacterales</taxon>
        <taxon>Erwiniaceae</taxon>
        <taxon>Winslowiella</taxon>
    </lineage>
</organism>
<gene>
    <name evidence="2" type="ORF">J2125_003481</name>
</gene>
<evidence type="ECO:0000313" key="2">
    <source>
        <dbReference type="EMBL" id="MBP2170289.1"/>
    </source>
</evidence>
<dbReference type="Proteomes" id="UP001195624">
    <property type="component" value="Unassembled WGS sequence"/>
</dbReference>
<feature type="transmembrane region" description="Helical" evidence="1">
    <location>
        <begin position="59"/>
        <end position="82"/>
    </location>
</feature>
<comment type="caution">
    <text evidence="2">The sequence shown here is derived from an EMBL/GenBank/DDBJ whole genome shotgun (WGS) entry which is preliminary data.</text>
</comment>
<keyword evidence="1" id="KW-1133">Transmembrane helix</keyword>
<feature type="transmembrane region" description="Helical" evidence="1">
    <location>
        <begin position="268"/>
        <end position="293"/>
    </location>
</feature>
<evidence type="ECO:0000313" key="3">
    <source>
        <dbReference type="Proteomes" id="UP001195624"/>
    </source>
</evidence>
<dbReference type="PIRSF" id="PIRSF002746">
    <property type="entry name" value="Gluconate_transporter"/>
    <property type="match status" value="1"/>
</dbReference>
<keyword evidence="1" id="KW-0812">Transmembrane</keyword>
<keyword evidence="1" id="KW-0472">Membrane</keyword>
<evidence type="ECO:0000256" key="1">
    <source>
        <dbReference type="SAM" id="Phobius"/>
    </source>
</evidence>
<dbReference type="Pfam" id="PF02447">
    <property type="entry name" value="GntP_permease"/>
    <property type="match status" value="1"/>
</dbReference>
<name>A0ABS4PCC5_9GAMM</name>
<feature type="transmembrane region" description="Helical" evidence="1">
    <location>
        <begin position="102"/>
        <end position="131"/>
    </location>
</feature>
<dbReference type="InterPro" id="IPR003474">
    <property type="entry name" value="Glcn_transporter"/>
</dbReference>
<sequence>MSTTLLLSIAAISVILLLLLVIKAKVHPFVALLISSLFVAISTDIPAKQIMEVIMSGMGGLLGHIAIIIVLGAMLGAVIEASGGADSLAARFTHSLGIKRSVAALTLVAFILGLPVFFEVGFIIVVPLIYGFAKVARVSPLKYGLPMAGVMLLVHVSVPTHPGPAAAAGLLKADIGWVMMLGIAISVPAAIFGYYVAKLMNRKNFHLSLEVLEQLQLADKEGKKKKSQPSQKPPGALLISSLIVIPVVLIMLGTLLTPWLPETGALHGFVALISTPAIALLIALLLAAWLLGFRRGWGREKLDTIINSAIPGAAGVLLVAGAGGAFGKVLVESGVGKALALLLENIHLPLIPAAFVLSLALRASQGSATVAIVTTCGLLTSAVAELQGIQLVLVALSACFGALGLSHVNDAGFWVVTRYLGLSVADGLRTWTVLTTVMGLAGFAIVWLCWTII</sequence>